<dbReference type="SUPFAM" id="SSF51905">
    <property type="entry name" value="FAD/NAD(P)-binding domain"/>
    <property type="match status" value="1"/>
</dbReference>
<feature type="region of interest" description="Disordered" evidence="7">
    <location>
        <begin position="1"/>
        <end position="50"/>
    </location>
</feature>
<evidence type="ECO:0000256" key="3">
    <source>
        <dbReference type="ARBA" id="ARBA00010192"/>
    </source>
</evidence>
<reference evidence="9" key="1">
    <citation type="journal article" date="2010" name="J. Agric. Food Chem.">
        <title>Analysis of an Essential Carotenogenic Enzyme: ?-Carotene Desaturase from Unicellular Alga Dunaliella salina.</title>
        <authorList>
            <person name="Ye Z.W."/>
            <person name="Jiang J.G."/>
        </authorList>
    </citation>
    <scope>NUCLEOTIDE SEQUENCE</scope>
    <source>
        <strain evidence="9">UTEX LB 200</strain>
    </source>
</reference>
<dbReference type="BRENDA" id="1.3.5.6">
    <property type="organism ID" value="2018"/>
</dbReference>
<accession>E0AE54</accession>
<dbReference type="InterPro" id="IPR050464">
    <property type="entry name" value="Zeta_carotene_desat/Oxidored"/>
</dbReference>
<evidence type="ECO:0000256" key="2">
    <source>
        <dbReference type="ARBA" id="ARBA00004900"/>
    </source>
</evidence>
<dbReference type="Pfam" id="PF01593">
    <property type="entry name" value="Amino_oxidase"/>
    <property type="match status" value="1"/>
</dbReference>
<dbReference type="GO" id="GO:0009509">
    <property type="term" value="C:chromoplast"/>
    <property type="evidence" value="ECO:0007669"/>
    <property type="project" value="UniProtKB-SubCell"/>
</dbReference>
<dbReference type="UniPathway" id="UPA00803"/>
<dbReference type="Gene3D" id="3.50.50.60">
    <property type="entry name" value="FAD/NAD(P)-binding domain"/>
    <property type="match status" value="1"/>
</dbReference>
<evidence type="ECO:0000313" key="9">
    <source>
        <dbReference type="EMBL" id="ADK95008.1"/>
    </source>
</evidence>
<evidence type="ECO:0000256" key="6">
    <source>
        <dbReference type="RuleBase" id="RU362008"/>
    </source>
</evidence>
<dbReference type="InterPro" id="IPR002937">
    <property type="entry name" value="Amino_oxidase"/>
</dbReference>
<dbReference type="InterPro" id="IPR036188">
    <property type="entry name" value="FAD/NAD-bd_sf"/>
</dbReference>
<comment type="pathway">
    <text evidence="2 6">Carotenoid biosynthesis; lycopene biosynthesis.</text>
</comment>
<dbReference type="InterPro" id="IPR014103">
    <property type="entry name" value="Zeta_caro_desat"/>
</dbReference>
<dbReference type="EC" id="1.3.5.6" evidence="6"/>
<feature type="domain" description="Amine oxidase" evidence="8">
    <location>
        <begin position="90"/>
        <end position="556"/>
    </location>
</feature>
<dbReference type="GO" id="GO:0016719">
    <property type="term" value="F:9,9'-di-cis-zeta-carotene desaturase activity"/>
    <property type="evidence" value="ECO:0007669"/>
    <property type="project" value="UniProtKB-EC"/>
</dbReference>
<name>E0AE54_DUNSA</name>
<keyword evidence="5 6" id="KW-0560">Oxidoreductase</keyword>
<keyword evidence="6" id="KW-0957">Chromoplast</keyword>
<dbReference type="NCBIfam" id="TIGR02732">
    <property type="entry name" value="zeta_caro_desat"/>
    <property type="match status" value="1"/>
</dbReference>
<dbReference type="EMBL" id="HM754265">
    <property type="protein sequence ID" value="ADK95008.1"/>
    <property type="molecule type" value="mRNA"/>
</dbReference>
<keyword evidence="6" id="KW-0934">Plastid</keyword>
<keyword evidence="4 6" id="KW-0125">Carotenoid biosynthesis</keyword>
<evidence type="ECO:0000256" key="7">
    <source>
        <dbReference type="SAM" id="MobiDB-lite"/>
    </source>
</evidence>
<comment type="similarity">
    <text evidence="3 6">Belongs to the zeta carotene desaturase family.</text>
</comment>
<protein>
    <recommendedName>
        <fullName evidence="6">Zeta-carotene desaturase</fullName>
        <ecNumber evidence="6">1.3.5.6</ecNumber>
    </recommendedName>
    <alternativeName>
        <fullName evidence="6">9,9'-di-cis-zeta-carotene desaturase</fullName>
    </alternativeName>
</protein>
<dbReference type="GO" id="GO:0016117">
    <property type="term" value="P:carotenoid biosynthetic process"/>
    <property type="evidence" value="ECO:0007669"/>
    <property type="project" value="UniProtKB-KW"/>
</dbReference>
<dbReference type="SMR" id="E0AE54"/>
<evidence type="ECO:0000256" key="4">
    <source>
        <dbReference type="ARBA" id="ARBA00022746"/>
    </source>
</evidence>
<comment type="catalytic activity">
    <reaction evidence="1 6">
        <text>9,9'-di-cis-zeta-carotene + 2 a quinone = 7,7',9,9'-tetra-cis-lycopene + 2 a quinol</text>
        <dbReference type="Rhea" id="RHEA:30955"/>
        <dbReference type="ChEBI" id="CHEBI:24646"/>
        <dbReference type="ChEBI" id="CHEBI:48716"/>
        <dbReference type="ChEBI" id="CHEBI:62466"/>
        <dbReference type="ChEBI" id="CHEBI:132124"/>
        <dbReference type="EC" id="1.3.5.6"/>
    </reaction>
</comment>
<dbReference type="PANTHER" id="PTHR42923">
    <property type="entry name" value="PROTOPORPHYRINOGEN OXIDASE"/>
    <property type="match status" value="1"/>
</dbReference>
<organism evidence="9">
    <name type="scientific">Dunaliella salina</name>
    <name type="common">Green alga</name>
    <name type="synonym">Protococcus salinus</name>
    <dbReference type="NCBI Taxonomy" id="3046"/>
    <lineage>
        <taxon>Eukaryota</taxon>
        <taxon>Viridiplantae</taxon>
        <taxon>Chlorophyta</taxon>
        <taxon>core chlorophytes</taxon>
        <taxon>Chlorophyceae</taxon>
        <taxon>CS clade</taxon>
        <taxon>Chlamydomonadales</taxon>
        <taxon>Dunaliellaceae</taxon>
        <taxon>Dunaliella</taxon>
    </lineage>
</organism>
<evidence type="ECO:0000259" key="8">
    <source>
        <dbReference type="Pfam" id="PF01593"/>
    </source>
</evidence>
<evidence type="ECO:0000256" key="5">
    <source>
        <dbReference type="ARBA" id="ARBA00023002"/>
    </source>
</evidence>
<evidence type="ECO:0000256" key="1">
    <source>
        <dbReference type="ARBA" id="ARBA00000914"/>
    </source>
</evidence>
<comment type="function">
    <text evidence="6">Catalyzes the conversion of zeta-carotene to lycopene via the intermediary of neurosporene. It carries out two consecutive desaturations (introduction of double bonds) at positions C-7 and C-7'.</text>
</comment>
<proteinExistence type="evidence at transcript level"/>
<gene>
    <name evidence="9" type="primary">ZDS</name>
</gene>
<comment type="subcellular location">
    <subcellularLocation>
        <location evidence="6">Plastid</location>
        <location evidence="6">Chloroplast</location>
    </subcellularLocation>
    <subcellularLocation>
        <location evidence="6">Plastid</location>
        <location evidence="6">Chromoplast</location>
    </subcellularLocation>
</comment>
<sequence length="576" mass="63885">MLPLHGLASTSSVSAKRGWLQSTRSRRRTRTTQASPPAPPKTTPREWTTQDVSKVALKDVPLKATTWYPDVPGPPRGAPKMRVAIVGSGLAGLSTAVELLDQKGHEVVIYDQFLGGKVASWKPDKDGNHIEMAGLHVFFGCYHNHIRLMALCGVLQNLLLKEHRHTFCNNDGDVRELDIRFDVGGQNIGAPFHGLKAFFTTPQVGDKAANALRVATSPVVRSLIDPEGGMNDVLSRNLDNISFWEWFKSHGRSEQSIKRMWDPIAYALGFLDCKDISARCMLTIFQFFATKTDASVLRMLNGSPAERQLKPFTDYIEARGGRIHLREPCKEILFEDAPPVVTGMRMGADGKVVQADAYVASLDVPGAKQLLPQAWRKYPEFDKIYALNGVPVTTVQLRYNGDWVTEMYDPEKGVKQLTQPQKGINNFVYSPDAFFSCFAHLALVSGVEYFHEAKGSLMQVVYTPAAPYMPWEAITEEATDKQVRQLFPSNARKLDMMWQTVVMIGQSLYQEGGGMDPYRPEQATPVGNFFLGGSYTQDYIESFEGAKSGRQCAGELIMKAVPLIQTTLSKGGLPSN</sequence>
<keyword evidence="6" id="KW-0150">Chloroplast</keyword>
<dbReference type="PANTHER" id="PTHR42923:SF41">
    <property type="entry name" value="ZETA-CAROTENE DESATURASE, CHLOROPLASTIC_CHROMOPLASTIC"/>
    <property type="match status" value="1"/>
</dbReference>
<reference evidence="9" key="2">
    <citation type="submission" date="2016-11" db="EMBL/GenBank/DDBJ databases">
        <authorList>
            <person name="Jaros S."/>
            <person name="Januszkiewicz K."/>
            <person name="Wedrychowicz H."/>
        </authorList>
    </citation>
    <scope>NUCLEOTIDE SEQUENCE</scope>
    <source>
        <strain evidence="9">UTEX LB 200</strain>
    </source>
</reference>
<dbReference type="AlphaFoldDB" id="E0AE54"/>
<dbReference type="GO" id="GO:0009507">
    <property type="term" value="C:chloroplast"/>
    <property type="evidence" value="ECO:0007669"/>
    <property type="project" value="UniProtKB-SubCell"/>
</dbReference>